<feature type="transmembrane region" description="Helical" evidence="2">
    <location>
        <begin position="48"/>
        <end position="68"/>
    </location>
</feature>
<evidence type="ECO:0008006" key="7">
    <source>
        <dbReference type="Google" id="ProtNLM"/>
    </source>
</evidence>
<organism evidence="4 5">
    <name type="scientific">Rhizobium fredii</name>
    <name type="common">Sinorhizobium fredii</name>
    <dbReference type="NCBI Taxonomy" id="380"/>
    <lineage>
        <taxon>Bacteria</taxon>
        <taxon>Pseudomonadati</taxon>
        <taxon>Pseudomonadota</taxon>
        <taxon>Alphaproteobacteria</taxon>
        <taxon>Hyphomicrobiales</taxon>
        <taxon>Rhizobiaceae</taxon>
        <taxon>Sinorhizobium/Ensifer group</taxon>
        <taxon>Sinorhizobium</taxon>
    </lineage>
</organism>
<dbReference type="RefSeq" id="WP_037401890.1">
    <property type="nucleotide sequence ID" value="NZ_BJNI01000050.1"/>
</dbReference>
<dbReference type="GeneID" id="48972974"/>
<evidence type="ECO:0000313" key="6">
    <source>
        <dbReference type="Proteomes" id="UP000466694"/>
    </source>
</evidence>
<dbReference type="Proteomes" id="UP000220353">
    <property type="component" value="Unassembled WGS sequence"/>
</dbReference>
<dbReference type="AlphaFoldDB" id="A0A2A6LTM6"/>
<proteinExistence type="predicted"/>
<dbReference type="EMBL" id="NWTC01000018">
    <property type="protein sequence ID" value="PDT45745.1"/>
    <property type="molecule type" value="Genomic_DNA"/>
</dbReference>
<keyword evidence="2" id="KW-0812">Transmembrane</keyword>
<gene>
    <name evidence="4" type="ORF">CO661_21480</name>
    <name evidence="3" type="ORF">GHK48_30345</name>
</gene>
<reference evidence="4 5" key="2">
    <citation type="submission" date="2017-09" db="EMBL/GenBank/DDBJ databases">
        <title>Comparative genomics of rhizobia isolated from Phaseolus vulgaris in China.</title>
        <authorList>
            <person name="Tong W."/>
        </authorList>
    </citation>
    <scope>NUCLEOTIDE SEQUENCE [LARGE SCALE GENOMIC DNA]</scope>
    <source>
        <strain evidence="4 5">PCH1</strain>
    </source>
</reference>
<evidence type="ECO:0000313" key="3">
    <source>
        <dbReference type="EMBL" id="MQX12408.1"/>
    </source>
</evidence>
<protein>
    <recommendedName>
        <fullName evidence="7">Transmembrane protein</fullName>
    </recommendedName>
</protein>
<evidence type="ECO:0000256" key="2">
    <source>
        <dbReference type="SAM" id="Phobius"/>
    </source>
</evidence>
<evidence type="ECO:0000313" key="5">
    <source>
        <dbReference type="Proteomes" id="UP000220353"/>
    </source>
</evidence>
<sequence>MANDELSAGFTGTPTEPPTGVRKIAKTATDAVSREANAVVVGAADHPYTATGLALTVGALALMIGYFMGRSSVQYGRNYWR</sequence>
<dbReference type="EMBL" id="WISZ01000222">
    <property type="protein sequence ID" value="MQX12408.1"/>
    <property type="molecule type" value="Genomic_DNA"/>
</dbReference>
<comment type="caution">
    <text evidence="4">The sequence shown here is derived from an EMBL/GenBank/DDBJ whole genome shotgun (WGS) entry which is preliminary data.</text>
</comment>
<evidence type="ECO:0000256" key="1">
    <source>
        <dbReference type="SAM" id="MobiDB-lite"/>
    </source>
</evidence>
<reference evidence="3 6" key="1">
    <citation type="journal article" date="2013" name="Genome Biol.">
        <title>Comparative genomics of the core and accessory genomes of 48 Sinorhizobium strains comprising five genospecies.</title>
        <authorList>
            <person name="Sugawara M."/>
            <person name="Epstein B."/>
            <person name="Badgley B.D."/>
            <person name="Unno T."/>
            <person name="Xu L."/>
            <person name="Reese J."/>
            <person name="Gyaneshwar P."/>
            <person name="Denny R."/>
            <person name="Mudge J."/>
            <person name="Bharti A.K."/>
            <person name="Farmer A.D."/>
            <person name="May G.D."/>
            <person name="Woodward J.E."/>
            <person name="Medigue C."/>
            <person name="Vallenet D."/>
            <person name="Lajus A."/>
            <person name="Rouy Z."/>
            <person name="Martinez-Vaz B."/>
            <person name="Tiffin P."/>
            <person name="Young N.D."/>
            <person name="Sadowsky M.J."/>
        </authorList>
    </citation>
    <scope>NUCLEOTIDE SEQUENCE [LARGE SCALE GENOMIC DNA]</scope>
    <source>
        <strain evidence="3 6">USDA205</strain>
    </source>
</reference>
<accession>A0A2A6LTM6</accession>
<feature type="region of interest" description="Disordered" evidence="1">
    <location>
        <begin position="1"/>
        <end position="21"/>
    </location>
</feature>
<name>A0A2A6LTM6_RHIFR</name>
<feature type="compositionally biased region" description="Low complexity" evidence="1">
    <location>
        <begin position="9"/>
        <end position="20"/>
    </location>
</feature>
<reference evidence="3" key="3">
    <citation type="submission" date="2019-10" db="EMBL/GenBank/DDBJ databases">
        <authorList>
            <person name="Sugawara M."/>
            <person name="Epstein B."/>
            <person name="Badgley B."/>
            <person name="Unno T."/>
            <person name="Xu L."/>
            <person name="Reese J."/>
            <person name="Gyaneshwar P."/>
            <person name="Denny R."/>
            <person name="Mudege J."/>
            <person name="Bharti A."/>
            <person name="Farmer A."/>
            <person name="May G."/>
            <person name="Woodward J."/>
            <person name="Medigue C."/>
            <person name="Vallenet D."/>
            <person name="Lajus A."/>
            <person name="Rouy Z."/>
            <person name="Martinez-Vaz B."/>
            <person name="Tiffin P."/>
            <person name="Young N."/>
            <person name="Sadowsky M."/>
        </authorList>
    </citation>
    <scope>NUCLEOTIDE SEQUENCE</scope>
    <source>
        <strain evidence="3">USDA205</strain>
    </source>
</reference>
<keyword evidence="2" id="KW-0472">Membrane</keyword>
<evidence type="ECO:0000313" key="4">
    <source>
        <dbReference type="EMBL" id="PDT45745.1"/>
    </source>
</evidence>
<keyword evidence="2" id="KW-1133">Transmembrane helix</keyword>
<dbReference type="Proteomes" id="UP000466694">
    <property type="component" value="Unassembled WGS sequence"/>
</dbReference>